<proteinExistence type="predicted"/>
<dbReference type="Gene3D" id="2.40.320.10">
    <property type="entry name" value="Hypothetical Protein Pfu-838710-001"/>
    <property type="match status" value="1"/>
</dbReference>
<dbReference type="PANTHER" id="PTHR21028:SF2">
    <property type="entry name" value="CYTH DOMAIN-CONTAINING PROTEIN"/>
    <property type="match status" value="1"/>
</dbReference>
<dbReference type="PROSITE" id="PS51707">
    <property type="entry name" value="CYTH"/>
    <property type="match status" value="1"/>
</dbReference>
<feature type="region of interest" description="Disordered" evidence="1">
    <location>
        <begin position="85"/>
        <end position="126"/>
    </location>
</feature>
<name>A0A5B9W6D4_9BACT</name>
<evidence type="ECO:0000313" key="3">
    <source>
        <dbReference type="EMBL" id="QEH35719.1"/>
    </source>
</evidence>
<dbReference type="InterPro" id="IPR033469">
    <property type="entry name" value="CYTH-like_dom_sf"/>
</dbReference>
<dbReference type="KEGG" id="agv:OJF2_42760"/>
<dbReference type="EMBL" id="CP042997">
    <property type="protein sequence ID" value="QEH35719.1"/>
    <property type="molecule type" value="Genomic_DNA"/>
</dbReference>
<evidence type="ECO:0000259" key="2">
    <source>
        <dbReference type="PROSITE" id="PS51707"/>
    </source>
</evidence>
<sequence precursor="true">MSRPWPFADPEDTVVITLDRILRGASPLLLVTHDRDDGAWQFLDGEHVFEEDGVAVSLAEMVAFDPGLESLADLPAGWRAWRDRPGEPWRRAEGDLGDDPGPEAGSAGPEAEESTDPADSPDPMASRNIEIKATVPDYDAMRAAIESLEDVEGPAEVLDQEDIFYEVPGARLKLRIFHEGAGELIRYERSDVAGPKASCYEIAPTSAPATMKSILGRVLPVRGVVRKERRLYRIGPTRIHLDRVEGLGDFLELEVVLRPDQPDLEGALVAEELLTRLGIDESQLISTAYIDLIVEGGEADGG</sequence>
<dbReference type="RefSeq" id="WP_210420106.1">
    <property type="nucleotide sequence ID" value="NZ_CP042997.1"/>
</dbReference>
<feature type="domain" description="CYTH" evidence="2">
    <location>
        <begin position="126"/>
        <end position="295"/>
    </location>
</feature>
<reference evidence="3 4" key="1">
    <citation type="submission" date="2019-08" db="EMBL/GenBank/DDBJ databases">
        <title>Deep-cultivation of Planctomycetes and their phenomic and genomic characterization uncovers novel biology.</title>
        <authorList>
            <person name="Wiegand S."/>
            <person name="Jogler M."/>
            <person name="Boedeker C."/>
            <person name="Pinto D."/>
            <person name="Vollmers J."/>
            <person name="Rivas-Marin E."/>
            <person name="Kohn T."/>
            <person name="Peeters S.H."/>
            <person name="Heuer A."/>
            <person name="Rast P."/>
            <person name="Oberbeckmann S."/>
            <person name="Bunk B."/>
            <person name="Jeske O."/>
            <person name="Meyerdierks A."/>
            <person name="Storesund J.E."/>
            <person name="Kallscheuer N."/>
            <person name="Luecker S."/>
            <person name="Lage O.M."/>
            <person name="Pohl T."/>
            <person name="Merkel B.J."/>
            <person name="Hornburger P."/>
            <person name="Mueller R.-W."/>
            <person name="Bruemmer F."/>
            <person name="Labrenz M."/>
            <person name="Spormann A.M."/>
            <person name="Op den Camp H."/>
            <person name="Overmann J."/>
            <person name="Amann R."/>
            <person name="Jetten M.S.M."/>
            <person name="Mascher T."/>
            <person name="Medema M.H."/>
            <person name="Devos D.P."/>
            <person name="Kaster A.-K."/>
            <person name="Ovreas L."/>
            <person name="Rohde M."/>
            <person name="Galperin M.Y."/>
            <person name="Jogler C."/>
        </authorList>
    </citation>
    <scope>NUCLEOTIDE SEQUENCE [LARGE SCALE GENOMIC DNA]</scope>
    <source>
        <strain evidence="3 4">OJF2</strain>
    </source>
</reference>
<protein>
    <submittedName>
        <fullName evidence="3">CYTH domain protein</fullName>
    </submittedName>
</protein>
<dbReference type="PANTHER" id="PTHR21028">
    <property type="entry name" value="SI:CH211-156B7.4"/>
    <property type="match status" value="1"/>
</dbReference>
<dbReference type="InterPro" id="IPR023577">
    <property type="entry name" value="CYTH_domain"/>
</dbReference>
<gene>
    <name evidence="3" type="ORF">OJF2_42760</name>
</gene>
<dbReference type="Pfam" id="PF01928">
    <property type="entry name" value="CYTH"/>
    <property type="match status" value="1"/>
</dbReference>
<accession>A0A5B9W6D4</accession>
<dbReference type="InterPro" id="IPR008173">
    <property type="entry name" value="Adenylyl_cyclase_CyaB"/>
</dbReference>
<dbReference type="AlphaFoldDB" id="A0A5B9W6D4"/>
<organism evidence="3 4">
    <name type="scientific">Aquisphaera giovannonii</name>
    <dbReference type="NCBI Taxonomy" id="406548"/>
    <lineage>
        <taxon>Bacteria</taxon>
        <taxon>Pseudomonadati</taxon>
        <taxon>Planctomycetota</taxon>
        <taxon>Planctomycetia</taxon>
        <taxon>Isosphaerales</taxon>
        <taxon>Isosphaeraceae</taxon>
        <taxon>Aquisphaera</taxon>
    </lineage>
</organism>
<dbReference type="CDD" id="cd07890">
    <property type="entry name" value="CYTH-like_AC_IV-like"/>
    <property type="match status" value="1"/>
</dbReference>
<evidence type="ECO:0000256" key="1">
    <source>
        <dbReference type="SAM" id="MobiDB-lite"/>
    </source>
</evidence>
<keyword evidence="4" id="KW-1185">Reference proteome</keyword>
<evidence type="ECO:0000313" key="4">
    <source>
        <dbReference type="Proteomes" id="UP000324233"/>
    </source>
</evidence>
<dbReference type="Proteomes" id="UP000324233">
    <property type="component" value="Chromosome"/>
</dbReference>
<dbReference type="SMART" id="SM01118">
    <property type="entry name" value="CYTH"/>
    <property type="match status" value="1"/>
</dbReference>
<dbReference type="SUPFAM" id="SSF55154">
    <property type="entry name" value="CYTH-like phosphatases"/>
    <property type="match status" value="1"/>
</dbReference>
<feature type="compositionally biased region" description="Basic and acidic residues" evidence="1">
    <location>
        <begin position="85"/>
        <end position="94"/>
    </location>
</feature>